<keyword evidence="1 2" id="KW-0456">Lyase</keyword>
<dbReference type="SUPFAM" id="SSF48557">
    <property type="entry name" value="L-aspartase-like"/>
    <property type="match status" value="1"/>
</dbReference>
<dbReference type="Gene3D" id="1.20.200.10">
    <property type="entry name" value="Fumarase/aspartase (Central domain)"/>
    <property type="match status" value="1"/>
</dbReference>
<keyword evidence="3" id="KW-1185">Reference proteome</keyword>
<dbReference type="EMBL" id="FNFP01000003">
    <property type="protein sequence ID" value="SDK73648.1"/>
    <property type="molecule type" value="Genomic_DNA"/>
</dbReference>
<dbReference type="InterPro" id="IPR024083">
    <property type="entry name" value="Fumarase/histidase_N"/>
</dbReference>
<dbReference type="GO" id="GO:0016841">
    <property type="term" value="F:ammonia-lyase activity"/>
    <property type="evidence" value="ECO:0007669"/>
    <property type="project" value="UniProtKB-ARBA"/>
</dbReference>
<dbReference type="InterPro" id="IPR008948">
    <property type="entry name" value="L-Aspartase-like"/>
</dbReference>
<dbReference type="CDD" id="cd00332">
    <property type="entry name" value="PAL-HAL"/>
    <property type="match status" value="1"/>
</dbReference>
<dbReference type="PANTHER" id="PTHR10362">
    <property type="entry name" value="HISTIDINE AMMONIA-LYASE"/>
    <property type="match status" value="1"/>
</dbReference>
<evidence type="ECO:0000313" key="3">
    <source>
        <dbReference type="Proteomes" id="UP000198718"/>
    </source>
</evidence>
<organism evidence="2 3">
    <name type="scientific">Natronincola ferrireducens</name>
    <dbReference type="NCBI Taxonomy" id="393762"/>
    <lineage>
        <taxon>Bacteria</taxon>
        <taxon>Bacillati</taxon>
        <taxon>Bacillota</taxon>
        <taxon>Clostridia</taxon>
        <taxon>Peptostreptococcales</taxon>
        <taxon>Natronincolaceae</taxon>
        <taxon>Natronincola</taxon>
    </lineage>
</organism>
<proteinExistence type="predicted"/>
<reference evidence="2 3" key="1">
    <citation type="submission" date="2016-10" db="EMBL/GenBank/DDBJ databases">
        <authorList>
            <person name="de Groot N.N."/>
        </authorList>
    </citation>
    <scope>NUCLEOTIDE SEQUENCE [LARGE SCALE GENOMIC DNA]</scope>
    <source>
        <strain evidence="2 3">DSM 18346</strain>
    </source>
</reference>
<sequence>MQKKKHPKEIKKVILGDQITIEEFVAVARFGAEVEFSDKYIQRLKKSRALVEKWIKEGRIMYGITTGFGSLCTEAIPQEETQQLQRNIILSHATSVGEPLSIEAVRGTMLMILQNGGQGFSGIRIETMELYRQFLNCGITPFAPKEGSVGYLSPEAHMALVLIGEGKAYLDGELLSSKEALKRRGLETIVLASKEGLVLTNGTTSTTAIGALALYDMLQAAKTADVIGGMNLEVIKGTVRALDDRLMEIRPHEDQRNTAENIRRILDDSEITKEFRNYRLQDALSIRCIPQLHGAVKKTLKDALKTIEIEMNSCCDNPIIWPEGGDGEAISGGNPDSSYIGLEMDSASIAATMIGKMSERRNNRLIDSNLSGYPSFLIKKPGLNSGLMIPQYTQAGLLNDMKILSHPAMVDSIPTSSNQEDYVAMGYNASKKARQIVDKLEYILAIELLSIFQAHQFMENNLLAATACQRILEEIGKTVPIMEDDMYLYLHINTLKDLIHSGRIIELVEEEVGRLV</sequence>
<dbReference type="NCBIfam" id="NF006871">
    <property type="entry name" value="PRK09367.1"/>
    <property type="match status" value="1"/>
</dbReference>
<dbReference type="STRING" id="393762.SAMN05660472_01906"/>
<protein>
    <submittedName>
        <fullName evidence="2">Histidine ammonia-lyase</fullName>
    </submittedName>
</protein>
<accession>A0A1G9EC37</accession>
<dbReference type="AlphaFoldDB" id="A0A1G9EC37"/>
<dbReference type="Proteomes" id="UP000198718">
    <property type="component" value="Unassembled WGS sequence"/>
</dbReference>
<evidence type="ECO:0000256" key="1">
    <source>
        <dbReference type="ARBA" id="ARBA00023239"/>
    </source>
</evidence>
<dbReference type="Gene3D" id="1.10.275.10">
    <property type="entry name" value="Fumarase/aspartase (N-terminal domain)"/>
    <property type="match status" value="1"/>
</dbReference>
<dbReference type="FunFam" id="1.10.275.10:FF:000005">
    <property type="entry name" value="Histidine ammonia-lyase"/>
    <property type="match status" value="1"/>
</dbReference>
<gene>
    <name evidence="2" type="ORF">SAMN05660472_01906</name>
</gene>
<name>A0A1G9EC37_9FIRM</name>
<evidence type="ECO:0000313" key="2">
    <source>
        <dbReference type="EMBL" id="SDK73648.1"/>
    </source>
</evidence>
<dbReference type="RefSeq" id="WP_330386498.1">
    <property type="nucleotide sequence ID" value="NZ_FNFP01000003.1"/>
</dbReference>
<dbReference type="Pfam" id="PF00221">
    <property type="entry name" value="Lyase_aromatic"/>
    <property type="match status" value="1"/>
</dbReference>
<dbReference type="InterPro" id="IPR001106">
    <property type="entry name" value="Aromatic_Lyase"/>
</dbReference>